<dbReference type="PANTHER" id="PTHR48449:SF1">
    <property type="entry name" value="DUF1985 DOMAIN-CONTAINING PROTEIN"/>
    <property type="match status" value="1"/>
</dbReference>
<comment type="caution">
    <text evidence="3">The sequence shown here is derived from an EMBL/GenBank/DDBJ whole genome shotgun (WGS) entry which is preliminary data.</text>
</comment>
<dbReference type="PANTHER" id="PTHR48449">
    <property type="entry name" value="DUF1985 DOMAIN-CONTAINING PROTEIN"/>
    <property type="match status" value="1"/>
</dbReference>
<proteinExistence type="predicted"/>
<organism evidence="3 4">
    <name type="scientific">Solanum commersonii</name>
    <name type="common">Commerson's wild potato</name>
    <name type="synonym">Commerson's nightshade</name>
    <dbReference type="NCBI Taxonomy" id="4109"/>
    <lineage>
        <taxon>Eukaryota</taxon>
        <taxon>Viridiplantae</taxon>
        <taxon>Streptophyta</taxon>
        <taxon>Embryophyta</taxon>
        <taxon>Tracheophyta</taxon>
        <taxon>Spermatophyta</taxon>
        <taxon>Magnoliopsida</taxon>
        <taxon>eudicotyledons</taxon>
        <taxon>Gunneridae</taxon>
        <taxon>Pentapetalae</taxon>
        <taxon>asterids</taxon>
        <taxon>lamiids</taxon>
        <taxon>Solanales</taxon>
        <taxon>Solanaceae</taxon>
        <taxon>Solanoideae</taxon>
        <taxon>Solaneae</taxon>
        <taxon>Solanum</taxon>
    </lineage>
</organism>
<feature type="domain" description="DUF1985" evidence="2">
    <location>
        <begin position="58"/>
        <end position="156"/>
    </location>
</feature>
<name>A0A9J5YIV5_SOLCO</name>
<evidence type="ECO:0000313" key="3">
    <source>
        <dbReference type="EMBL" id="KAG5598910.1"/>
    </source>
</evidence>
<dbReference type="Pfam" id="PF09331">
    <property type="entry name" value="DUF1985"/>
    <property type="match status" value="1"/>
</dbReference>
<evidence type="ECO:0000256" key="1">
    <source>
        <dbReference type="SAM" id="MobiDB-lite"/>
    </source>
</evidence>
<dbReference type="EMBL" id="JACXVP010000006">
    <property type="protein sequence ID" value="KAG5598910.1"/>
    <property type="molecule type" value="Genomic_DNA"/>
</dbReference>
<protein>
    <recommendedName>
        <fullName evidence="2">DUF1985 domain-containing protein</fullName>
    </recommendedName>
</protein>
<dbReference type="OrthoDB" id="1194650at2759"/>
<reference evidence="3 4" key="1">
    <citation type="submission" date="2020-09" db="EMBL/GenBank/DDBJ databases">
        <title>De no assembly of potato wild relative species, Solanum commersonii.</title>
        <authorList>
            <person name="Cho K."/>
        </authorList>
    </citation>
    <scope>NUCLEOTIDE SEQUENCE [LARGE SCALE GENOMIC DNA]</scope>
    <source>
        <strain evidence="3">LZ3.2</strain>
        <tissue evidence="3">Leaf</tissue>
    </source>
</reference>
<dbReference type="InterPro" id="IPR015410">
    <property type="entry name" value="DUF1985"/>
</dbReference>
<dbReference type="Proteomes" id="UP000824120">
    <property type="component" value="Chromosome 6"/>
</dbReference>
<gene>
    <name evidence="3" type="ORF">H5410_030280</name>
</gene>
<feature type="region of interest" description="Disordered" evidence="1">
    <location>
        <begin position="1"/>
        <end position="44"/>
    </location>
</feature>
<evidence type="ECO:0000259" key="2">
    <source>
        <dbReference type="Pfam" id="PF09331"/>
    </source>
</evidence>
<evidence type="ECO:0000313" key="4">
    <source>
        <dbReference type="Proteomes" id="UP000824120"/>
    </source>
</evidence>
<feature type="compositionally biased region" description="Basic and acidic residues" evidence="1">
    <location>
        <begin position="19"/>
        <end position="31"/>
    </location>
</feature>
<accession>A0A9J5YIV5</accession>
<feature type="non-terminal residue" evidence="3">
    <location>
        <position position="197"/>
    </location>
</feature>
<keyword evidence="4" id="KW-1185">Reference proteome</keyword>
<dbReference type="AlphaFoldDB" id="A0A9J5YIV5"/>
<sequence length="197" mass="22626">EIDNYQDSSAQSSDDVESSNDKSDSENESNRDTQTSDEDEDPLSLPICAKDISSKSQNCSTYPRDAKLKKVLEKGEKFYYKVTKNKSISATKLMRLIKGSKLSKKQKLKCSLVLFVHTMFLAHDQSKIMDPSHIKMVDDLDFFNSYMWGKDSFYLTLPYLKNKINLKKQSEVFNERGTLYALYGLSWPFLASYKLCS</sequence>